<dbReference type="GO" id="GO:0016020">
    <property type="term" value="C:membrane"/>
    <property type="evidence" value="ECO:0007669"/>
    <property type="project" value="TreeGrafter"/>
</dbReference>
<comment type="caution">
    <text evidence="4">The sequence shown here is derived from an EMBL/GenBank/DDBJ whole genome shotgun (WGS) entry which is preliminary data.</text>
</comment>
<dbReference type="PANTHER" id="PTHR24223">
    <property type="entry name" value="ATP-BINDING CASSETTE SUB-FAMILY C"/>
    <property type="match status" value="1"/>
</dbReference>
<dbReference type="AlphaFoldDB" id="A0A3S3N5V1"/>
<dbReference type="Pfam" id="PF07727">
    <property type="entry name" value="RVT_2"/>
    <property type="match status" value="1"/>
</dbReference>
<gene>
    <name evidence="4" type="ORF">CKAN_00158400</name>
</gene>
<keyword evidence="2" id="KW-0067">ATP-binding</keyword>
<dbReference type="GO" id="GO:0005524">
    <property type="term" value="F:ATP binding"/>
    <property type="evidence" value="ECO:0007669"/>
    <property type="project" value="UniProtKB-KW"/>
</dbReference>
<reference evidence="4 5" key="1">
    <citation type="journal article" date="2019" name="Nat. Plants">
        <title>Stout camphor tree genome fills gaps in understanding of flowering plant genome evolution.</title>
        <authorList>
            <person name="Chaw S.M."/>
            <person name="Liu Y.C."/>
            <person name="Wu Y.W."/>
            <person name="Wang H.Y."/>
            <person name="Lin C.I."/>
            <person name="Wu C.S."/>
            <person name="Ke H.M."/>
            <person name="Chang L.Y."/>
            <person name="Hsu C.Y."/>
            <person name="Yang H.T."/>
            <person name="Sudianto E."/>
            <person name="Hsu M.H."/>
            <person name="Wu K.P."/>
            <person name="Wang L.N."/>
            <person name="Leebens-Mack J.H."/>
            <person name="Tsai I.J."/>
        </authorList>
    </citation>
    <scope>NUCLEOTIDE SEQUENCE [LARGE SCALE GENOMIC DNA]</scope>
    <source>
        <strain evidence="5">cv. Chaw 1501</strain>
        <tissue evidence="4">Young leaves</tissue>
    </source>
</reference>
<dbReference type="InterPro" id="IPR027417">
    <property type="entry name" value="P-loop_NTPase"/>
</dbReference>
<dbReference type="SUPFAM" id="SSF56672">
    <property type="entry name" value="DNA/RNA polymerases"/>
    <property type="match status" value="1"/>
</dbReference>
<dbReference type="InterPro" id="IPR003439">
    <property type="entry name" value="ABC_transporter-like_ATP-bd"/>
</dbReference>
<evidence type="ECO:0000256" key="2">
    <source>
        <dbReference type="ARBA" id="ARBA00022840"/>
    </source>
</evidence>
<feature type="domain" description="ABC transporter" evidence="3">
    <location>
        <begin position="10"/>
        <end position="212"/>
    </location>
</feature>
<accession>A0A3S3N5V1</accession>
<dbReference type="Proteomes" id="UP000283530">
    <property type="component" value="Unassembled WGS sequence"/>
</dbReference>
<protein>
    <submittedName>
        <fullName evidence="4">ABC transporter C family member 3-like protein</fullName>
    </submittedName>
</protein>
<organism evidence="4 5">
    <name type="scientific">Cinnamomum micranthum f. kanehirae</name>
    <dbReference type="NCBI Taxonomy" id="337451"/>
    <lineage>
        <taxon>Eukaryota</taxon>
        <taxon>Viridiplantae</taxon>
        <taxon>Streptophyta</taxon>
        <taxon>Embryophyta</taxon>
        <taxon>Tracheophyta</taxon>
        <taxon>Spermatophyta</taxon>
        <taxon>Magnoliopsida</taxon>
        <taxon>Magnoliidae</taxon>
        <taxon>Laurales</taxon>
        <taxon>Lauraceae</taxon>
        <taxon>Cinnamomum</taxon>
    </lineage>
</organism>
<dbReference type="SUPFAM" id="SSF52540">
    <property type="entry name" value="P-loop containing nucleoside triphosphate hydrolases"/>
    <property type="match status" value="1"/>
</dbReference>
<dbReference type="EMBL" id="QPKB01000001">
    <property type="protein sequence ID" value="RWR73316.1"/>
    <property type="molecule type" value="Genomic_DNA"/>
</dbReference>
<keyword evidence="5" id="KW-1185">Reference proteome</keyword>
<evidence type="ECO:0000259" key="3">
    <source>
        <dbReference type="PROSITE" id="PS50893"/>
    </source>
</evidence>
<evidence type="ECO:0000256" key="1">
    <source>
        <dbReference type="ARBA" id="ARBA00022741"/>
    </source>
</evidence>
<dbReference type="Gene3D" id="3.40.50.300">
    <property type="entry name" value="P-loop containing nucleotide triphosphate hydrolases"/>
    <property type="match status" value="1"/>
</dbReference>
<name>A0A3S3N5V1_9MAGN</name>
<dbReference type="PROSITE" id="PS50893">
    <property type="entry name" value="ABC_TRANSPORTER_2"/>
    <property type="match status" value="1"/>
</dbReference>
<dbReference type="InterPro" id="IPR013103">
    <property type="entry name" value="RVT_2"/>
</dbReference>
<dbReference type="FunFam" id="3.40.50.300:FF:003492">
    <property type="entry name" value="AGAP012735-PA"/>
    <property type="match status" value="1"/>
</dbReference>
<dbReference type="GO" id="GO:0042626">
    <property type="term" value="F:ATPase-coupled transmembrane transporter activity"/>
    <property type="evidence" value="ECO:0007669"/>
    <property type="project" value="TreeGrafter"/>
</dbReference>
<dbReference type="InterPro" id="IPR050173">
    <property type="entry name" value="ABC_transporter_C-like"/>
</dbReference>
<dbReference type="InterPro" id="IPR043502">
    <property type="entry name" value="DNA/RNA_pol_sf"/>
</dbReference>
<dbReference type="STRING" id="337451.A0A3S3N5V1"/>
<sequence length="322" mass="36627">MKQLQGFIDWSFPNHAYRLHKSIYGLLQAPHTWLDGFSDALLEIGFIRSQFDTNMFLHRASHGLTILLLYVDDISVTGARYSFINKLLPYLSSKFEIKDLGPLHYFLVVENGENWSMGQRQLVCLGRVILKRSKVLVLDEATASVDTATDNLIQQTLRQQFSDSTVITIAHRMTSVLDSDMVLLLDNGVVAEYDSPAKLLENKASLFAKLVAEYSLLEVVQRQAQLAALATQFVILPLVSKTQMRNLRSFESIMLKKSMGMRTLTMRTIGWSKLIISLRYTPAPDAKNFHWQRTRIVPWMTLGGKCKRALPNNRARGCMEQV</sequence>
<dbReference type="GO" id="GO:0016887">
    <property type="term" value="F:ATP hydrolysis activity"/>
    <property type="evidence" value="ECO:0007669"/>
    <property type="project" value="InterPro"/>
</dbReference>
<evidence type="ECO:0000313" key="4">
    <source>
        <dbReference type="EMBL" id="RWR73316.1"/>
    </source>
</evidence>
<proteinExistence type="predicted"/>
<evidence type="ECO:0000313" key="5">
    <source>
        <dbReference type="Proteomes" id="UP000283530"/>
    </source>
</evidence>
<dbReference type="PANTHER" id="PTHR24223:SF181">
    <property type="entry name" value="ABC TRANSPORTER C FAMILY MEMBER 3"/>
    <property type="match status" value="1"/>
</dbReference>
<dbReference type="OrthoDB" id="6500128at2759"/>
<keyword evidence="1" id="KW-0547">Nucleotide-binding</keyword>